<protein>
    <submittedName>
        <fullName evidence="2">Uncharacterized protein</fullName>
    </submittedName>
</protein>
<dbReference type="Proteomes" id="UP000255283">
    <property type="component" value="Unassembled WGS sequence"/>
</dbReference>
<evidence type="ECO:0000256" key="1">
    <source>
        <dbReference type="SAM" id="MobiDB-lite"/>
    </source>
</evidence>
<feature type="compositionally biased region" description="Polar residues" evidence="1">
    <location>
        <begin position="19"/>
        <end position="29"/>
    </location>
</feature>
<proteinExistence type="predicted"/>
<comment type="caution">
    <text evidence="2">The sequence shown here is derived from an EMBL/GenBank/DDBJ whole genome shotgun (WGS) entry which is preliminary data.</text>
</comment>
<feature type="region of interest" description="Disordered" evidence="1">
    <location>
        <begin position="1"/>
        <end position="29"/>
    </location>
</feature>
<evidence type="ECO:0000313" key="2">
    <source>
        <dbReference type="EMBL" id="SUB78821.1"/>
    </source>
</evidence>
<name>A0AAQ1UJJ3_9BACT</name>
<reference evidence="2 3" key="1">
    <citation type="submission" date="2018-06" db="EMBL/GenBank/DDBJ databases">
        <authorList>
            <consortium name="Pathogen Informatics"/>
            <person name="Doyle S."/>
        </authorList>
    </citation>
    <scope>NUCLEOTIDE SEQUENCE [LARGE SCALE GENOMIC DNA]</scope>
    <source>
        <strain evidence="2 3">NCTC13063</strain>
    </source>
</reference>
<evidence type="ECO:0000313" key="3">
    <source>
        <dbReference type="Proteomes" id="UP000255283"/>
    </source>
</evidence>
<dbReference type="AlphaFoldDB" id="A0AAQ1UJJ3"/>
<sequence>MIDIAKYNKPKEADDKRAISNSSSGTNAK</sequence>
<organism evidence="2 3">
    <name type="scientific">Segatella buccae</name>
    <dbReference type="NCBI Taxonomy" id="28126"/>
    <lineage>
        <taxon>Bacteria</taxon>
        <taxon>Pseudomonadati</taxon>
        <taxon>Bacteroidota</taxon>
        <taxon>Bacteroidia</taxon>
        <taxon>Bacteroidales</taxon>
        <taxon>Prevotellaceae</taxon>
        <taxon>Segatella</taxon>
    </lineage>
</organism>
<gene>
    <name evidence="2" type="ORF">NCTC13063_00067</name>
</gene>
<accession>A0AAQ1UJJ3</accession>
<feature type="compositionally biased region" description="Basic and acidic residues" evidence="1">
    <location>
        <begin position="9"/>
        <end position="18"/>
    </location>
</feature>
<dbReference type="EMBL" id="UGTJ01000001">
    <property type="protein sequence ID" value="SUB78821.1"/>
    <property type="molecule type" value="Genomic_DNA"/>
</dbReference>